<reference evidence="2" key="1">
    <citation type="journal article" date="2019" name="Int. J. Syst. Evol. Microbiol.">
        <title>The Global Catalogue of Microorganisms (GCM) 10K type strain sequencing project: providing services to taxonomists for standard genome sequencing and annotation.</title>
        <authorList>
            <consortium name="The Broad Institute Genomics Platform"/>
            <consortium name="The Broad Institute Genome Sequencing Center for Infectious Disease"/>
            <person name="Wu L."/>
            <person name="Ma J."/>
        </authorList>
    </citation>
    <scope>NUCLEOTIDE SEQUENCE [LARGE SCALE GENOMIC DNA]</scope>
    <source>
        <strain evidence="2">CGMCC 1.14966</strain>
    </source>
</reference>
<organism evidence="1 2">
    <name type="scientific">Hymenobacter frigidus</name>
    <dbReference type="NCBI Taxonomy" id="1524095"/>
    <lineage>
        <taxon>Bacteria</taxon>
        <taxon>Pseudomonadati</taxon>
        <taxon>Bacteroidota</taxon>
        <taxon>Cytophagia</taxon>
        <taxon>Cytophagales</taxon>
        <taxon>Hymenobacteraceae</taxon>
        <taxon>Hymenobacter</taxon>
    </lineage>
</organism>
<dbReference type="Proteomes" id="UP000637774">
    <property type="component" value="Unassembled WGS sequence"/>
</dbReference>
<comment type="caution">
    <text evidence="1">The sequence shown here is derived from an EMBL/GenBank/DDBJ whole genome shotgun (WGS) entry which is preliminary data.</text>
</comment>
<proteinExistence type="predicted"/>
<dbReference type="Pfam" id="PF11964">
    <property type="entry name" value="SpoIIAA-like"/>
    <property type="match status" value="1"/>
</dbReference>
<evidence type="ECO:0000313" key="2">
    <source>
        <dbReference type="Proteomes" id="UP000637774"/>
    </source>
</evidence>
<protein>
    <recommendedName>
        <fullName evidence="3">STAS/SEC14 domain-containing protein</fullName>
    </recommendedName>
</protein>
<evidence type="ECO:0008006" key="3">
    <source>
        <dbReference type="Google" id="ProtNLM"/>
    </source>
</evidence>
<evidence type="ECO:0000313" key="1">
    <source>
        <dbReference type="EMBL" id="GGH85181.1"/>
    </source>
</evidence>
<keyword evidence="2" id="KW-1185">Reference proteome</keyword>
<sequence>MFGILYSAAIMITADAIPLLTLSDSYGAPLAEYYFFPQHSFLYVRWHGNLTAAEVIRGVIKGTQCLKKHSFTRVLNDKRDATGDWSEALPWLQYEWMPQAVKVGIKAIAYILSPSLEAQIVSQEFVEAMRNQIHIALFSNEKDAQHWLEAQ</sequence>
<dbReference type="InterPro" id="IPR021866">
    <property type="entry name" value="SpoIIAA-like"/>
</dbReference>
<accession>A0ABQ2A301</accession>
<dbReference type="EMBL" id="BMGY01000014">
    <property type="protein sequence ID" value="GGH85181.1"/>
    <property type="molecule type" value="Genomic_DNA"/>
</dbReference>
<name>A0ABQ2A301_9BACT</name>
<gene>
    <name evidence="1" type="ORF">GCM10011495_18820</name>
</gene>